<accession>A0A1I7N307</accession>
<dbReference type="AlphaFoldDB" id="A0A1I7N307"/>
<keyword evidence="5" id="KW-0813">Transport</keyword>
<evidence type="ECO:0000313" key="7">
    <source>
        <dbReference type="EMBL" id="SFV29054.1"/>
    </source>
</evidence>
<dbReference type="InterPro" id="IPR025966">
    <property type="entry name" value="OppC_N"/>
</dbReference>
<dbReference type="GO" id="GO:0055085">
    <property type="term" value="P:transmembrane transport"/>
    <property type="evidence" value="ECO:0007669"/>
    <property type="project" value="InterPro"/>
</dbReference>
<organism evidence="7 8">
    <name type="scientific">Devosia crocina</name>
    <dbReference type="NCBI Taxonomy" id="429728"/>
    <lineage>
        <taxon>Bacteria</taxon>
        <taxon>Pseudomonadati</taxon>
        <taxon>Pseudomonadota</taxon>
        <taxon>Alphaproteobacteria</taxon>
        <taxon>Hyphomicrobiales</taxon>
        <taxon>Devosiaceae</taxon>
        <taxon>Devosia</taxon>
    </lineage>
</organism>
<dbReference type="RefSeq" id="WP_092420871.1">
    <property type="nucleotide sequence ID" value="NZ_FPCK01000001.1"/>
</dbReference>
<dbReference type="OrthoDB" id="9805884at2"/>
<name>A0A1I7N307_9HYPH</name>
<dbReference type="Pfam" id="PF00528">
    <property type="entry name" value="BPD_transp_1"/>
    <property type="match status" value="1"/>
</dbReference>
<dbReference type="GO" id="GO:0005886">
    <property type="term" value="C:plasma membrane"/>
    <property type="evidence" value="ECO:0007669"/>
    <property type="project" value="UniProtKB-SubCell"/>
</dbReference>
<dbReference type="PANTHER" id="PTHR43839">
    <property type="entry name" value="OPPC IN A BINDING PROTEIN-DEPENDENT TRANSPORT SYSTEM"/>
    <property type="match status" value="1"/>
</dbReference>
<reference evidence="7 8" key="1">
    <citation type="submission" date="2016-10" db="EMBL/GenBank/DDBJ databases">
        <authorList>
            <person name="de Groot N.N."/>
        </authorList>
    </citation>
    <scope>NUCLEOTIDE SEQUENCE [LARGE SCALE GENOMIC DNA]</scope>
    <source>
        <strain evidence="7 8">IPL20</strain>
    </source>
</reference>
<evidence type="ECO:0000256" key="4">
    <source>
        <dbReference type="ARBA" id="ARBA00023136"/>
    </source>
</evidence>
<feature type="transmembrane region" description="Helical" evidence="5">
    <location>
        <begin position="35"/>
        <end position="57"/>
    </location>
</feature>
<dbReference type="PROSITE" id="PS50928">
    <property type="entry name" value="ABC_TM1"/>
    <property type="match status" value="1"/>
</dbReference>
<feature type="transmembrane region" description="Helical" evidence="5">
    <location>
        <begin position="345"/>
        <end position="365"/>
    </location>
</feature>
<feature type="transmembrane region" description="Helical" evidence="5">
    <location>
        <begin position="212"/>
        <end position="230"/>
    </location>
</feature>
<dbReference type="InterPro" id="IPR035906">
    <property type="entry name" value="MetI-like_sf"/>
</dbReference>
<dbReference type="STRING" id="429728.SAMN05216456_0662"/>
<keyword evidence="4 5" id="KW-0472">Membrane</keyword>
<feature type="transmembrane region" description="Helical" evidence="5">
    <location>
        <begin position="172"/>
        <end position="200"/>
    </location>
</feature>
<keyword evidence="2 5" id="KW-0812">Transmembrane</keyword>
<evidence type="ECO:0000256" key="1">
    <source>
        <dbReference type="ARBA" id="ARBA00004651"/>
    </source>
</evidence>
<dbReference type="PANTHER" id="PTHR43839:SF3">
    <property type="entry name" value="OLIGOPEPTIDE ABC TRANSPORTER, PERMEASE PROTEIN"/>
    <property type="match status" value="1"/>
</dbReference>
<dbReference type="Gene3D" id="1.10.3720.10">
    <property type="entry name" value="MetI-like"/>
    <property type="match status" value="1"/>
</dbReference>
<dbReference type="CDD" id="cd06261">
    <property type="entry name" value="TM_PBP2"/>
    <property type="match status" value="1"/>
</dbReference>
<keyword evidence="8" id="KW-1185">Reference proteome</keyword>
<evidence type="ECO:0000259" key="6">
    <source>
        <dbReference type="PROSITE" id="PS50928"/>
    </source>
</evidence>
<keyword evidence="3 5" id="KW-1133">Transmembrane helix</keyword>
<evidence type="ECO:0000256" key="5">
    <source>
        <dbReference type="RuleBase" id="RU363032"/>
    </source>
</evidence>
<feature type="domain" description="ABC transmembrane type-1" evidence="6">
    <location>
        <begin position="170"/>
        <end position="366"/>
    </location>
</feature>
<evidence type="ECO:0000256" key="3">
    <source>
        <dbReference type="ARBA" id="ARBA00022989"/>
    </source>
</evidence>
<dbReference type="InterPro" id="IPR000515">
    <property type="entry name" value="MetI-like"/>
</dbReference>
<dbReference type="Pfam" id="PF12911">
    <property type="entry name" value="OppC_N"/>
    <property type="match status" value="1"/>
</dbReference>
<sequence>MAVETLTPAEAMAPAKPQRESQMRLMWRRFRQHQLAVISLWIVVAFYLVAAFAEFLAPSDPGAYSARYTYAPPQGINFFVQGEDGGWSFQPHVNGYRSEVDQAAMRRTFVIDPEEIIPVQFFAPAEPYRLAGIIPMSVKLMGVENARDPFYVLGADRLGRDLLSRLIHGTRISLSIGLAGVGLSLFFGIVIGGFAGYYGGWFDSAVMRVIEFIRSLPTIPLWLGLAAAMPKDWNAVQTYFAITIILSLIGWTELARVVRGRFLSLRTEDFVTAAQLDGASDWRIITRHMVPSFTSHIIAAATLAIPGMILAETALSFLGLGLQAPIVSWGTLLQDAQNIRTLATAPWLLAPGVCVVVVILALNFFGDGLRDAADPHGR</sequence>
<dbReference type="SUPFAM" id="SSF161098">
    <property type="entry name" value="MetI-like"/>
    <property type="match status" value="1"/>
</dbReference>
<comment type="similarity">
    <text evidence="5">Belongs to the binding-protein-dependent transport system permease family.</text>
</comment>
<dbReference type="EMBL" id="FPCK01000001">
    <property type="protein sequence ID" value="SFV29054.1"/>
    <property type="molecule type" value="Genomic_DNA"/>
</dbReference>
<dbReference type="Proteomes" id="UP000199074">
    <property type="component" value="Unassembled WGS sequence"/>
</dbReference>
<comment type="subcellular location">
    <subcellularLocation>
        <location evidence="1 5">Cell membrane</location>
        <topology evidence="1 5">Multi-pass membrane protein</topology>
    </subcellularLocation>
</comment>
<feature type="transmembrane region" description="Helical" evidence="5">
    <location>
        <begin position="236"/>
        <end position="258"/>
    </location>
</feature>
<feature type="transmembrane region" description="Helical" evidence="5">
    <location>
        <begin position="290"/>
        <end position="309"/>
    </location>
</feature>
<evidence type="ECO:0000256" key="2">
    <source>
        <dbReference type="ARBA" id="ARBA00022692"/>
    </source>
</evidence>
<proteinExistence type="inferred from homology"/>
<protein>
    <submittedName>
        <fullName evidence="7">Peptide/nickel transport system permease protein</fullName>
    </submittedName>
</protein>
<gene>
    <name evidence="7" type="ORF">SAMN05216456_0662</name>
</gene>
<evidence type="ECO:0000313" key="8">
    <source>
        <dbReference type="Proteomes" id="UP000199074"/>
    </source>
</evidence>